<dbReference type="GO" id="GO:0030694">
    <property type="term" value="C:bacterial-type flagellum basal body, rod"/>
    <property type="evidence" value="ECO:0007669"/>
    <property type="project" value="UniProtKB-UniRule"/>
</dbReference>
<dbReference type="AlphaFoldDB" id="Q4JMN6"/>
<accession>Q4JMN6</accession>
<dbReference type="InterPro" id="IPR006299">
    <property type="entry name" value="FlgC"/>
</dbReference>
<feature type="domain" description="Flagellar basal body rod protein N-terminal" evidence="3">
    <location>
        <begin position="9"/>
        <end position="32"/>
    </location>
</feature>
<dbReference type="NCBIfam" id="TIGR01395">
    <property type="entry name" value="FlgC"/>
    <property type="match status" value="1"/>
</dbReference>
<protein>
    <recommendedName>
        <fullName evidence="2">Flagellar basal-body rod protein FlgC</fullName>
    </recommendedName>
</protein>
<evidence type="ECO:0000256" key="2">
    <source>
        <dbReference type="RuleBase" id="RU362062"/>
    </source>
</evidence>
<evidence type="ECO:0000313" key="5">
    <source>
        <dbReference type="EMBL" id="AAY87277.1"/>
    </source>
</evidence>
<dbReference type="Pfam" id="PF00460">
    <property type="entry name" value="Flg_bb_rod"/>
    <property type="match status" value="1"/>
</dbReference>
<dbReference type="EMBL" id="DQ068068">
    <property type="protein sequence ID" value="AAY87277.1"/>
    <property type="molecule type" value="Genomic_DNA"/>
</dbReference>
<comment type="similarity">
    <text evidence="1">Belongs to the flagella basal body rod proteins family.</text>
</comment>
<dbReference type="InterPro" id="IPR001444">
    <property type="entry name" value="Flag_bb_rod_N"/>
</dbReference>
<keyword evidence="5" id="KW-0969">Cilium</keyword>
<keyword evidence="5" id="KW-0966">Cell projection</keyword>
<dbReference type="InterPro" id="IPR010930">
    <property type="entry name" value="Flg_bb/hook_C_dom"/>
</dbReference>
<dbReference type="GO" id="GO:0071973">
    <property type="term" value="P:bacterial-type flagellum-dependent cell motility"/>
    <property type="evidence" value="ECO:0007669"/>
    <property type="project" value="UniProtKB-UniRule"/>
</dbReference>
<reference evidence="5" key="1">
    <citation type="journal article" date="2005" name="PLoS Biol.">
        <title>New insights into metabolic properties of marine bacteria encoding proteorhodopsins.</title>
        <authorList>
            <person name="Sabehi G."/>
            <person name="Loy A."/>
            <person name="Jung K.H."/>
            <person name="Partha R."/>
            <person name="Spudich J.L."/>
            <person name="Isaacson T."/>
            <person name="Hirschberg J."/>
            <person name="Wagner M."/>
            <person name="Beja O."/>
        </authorList>
    </citation>
    <scope>NUCLEOTIDE SEQUENCE</scope>
</reference>
<sequence>MAGIDNIFDVASRSMSAQLVRLNTIASNLANAGNISGSEDQAYRAMKPIFKTTYAANVKDSGISTTEVAGITTSERRPERIYMPNHPLSDQDGFVYAAAVNVEEEFVEMLEAKRQYQNNVEVVTTLRALMMRTINMGK</sequence>
<proteinExistence type="inferred from homology"/>
<feature type="domain" description="Flagellar basal-body/hook protein C-terminal" evidence="4">
    <location>
        <begin position="91"/>
        <end position="136"/>
    </location>
</feature>
<organism evidence="5">
    <name type="scientific">uncultured bacterium BAC17H8</name>
    <dbReference type="NCBI Taxonomy" id="332980"/>
    <lineage>
        <taxon>Bacteria</taxon>
        <taxon>environmental samples</taxon>
    </lineage>
</organism>
<evidence type="ECO:0000259" key="3">
    <source>
        <dbReference type="Pfam" id="PF00460"/>
    </source>
</evidence>
<name>Q4JMN6_9BACT</name>
<comment type="subcellular location">
    <subcellularLocation>
        <location evidence="2">Bacterial flagellum basal body</location>
    </subcellularLocation>
</comment>
<evidence type="ECO:0000259" key="4">
    <source>
        <dbReference type="Pfam" id="PF06429"/>
    </source>
</evidence>
<keyword evidence="5" id="KW-0282">Flagellum</keyword>
<evidence type="ECO:0000256" key="1">
    <source>
        <dbReference type="ARBA" id="ARBA00009677"/>
    </source>
</evidence>
<gene>
    <name evidence="5" type="primary">flgC</name>
</gene>
<comment type="subunit">
    <text evidence="2">The basal body constitutes a major portion of the flagellar organelle and consists of four rings (L,P,S, and M) mounted on a central rod. The rod consists of about 26 subunits of FlgG in the distal portion, and FlgB, FlgC and FlgF are thought to build up the proximal portion of the rod with about 6 subunits each.</text>
</comment>
<keyword evidence="2" id="KW-0975">Bacterial flagellum</keyword>
<dbReference type="Pfam" id="PF06429">
    <property type="entry name" value="Flg_bbr_C"/>
    <property type="match status" value="1"/>
</dbReference>